<organism evidence="3 4">
    <name type="scientific">Halopenitus malekzadehii</name>
    <dbReference type="NCBI Taxonomy" id="1267564"/>
    <lineage>
        <taxon>Archaea</taxon>
        <taxon>Methanobacteriati</taxon>
        <taxon>Methanobacteriota</taxon>
        <taxon>Stenosarchaea group</taxon>
        <taxon>Halobacteria</taxon>
        <taxon>Halobacteriales</taxon>
        <taxon>Haloferacaceae</taxon>
        <taxon>Halopenitus</taxon>
    </lineage>
</organism>
<name>A0A1H6HUB8_9EURY</name>
<keyword evidence="4" id="KW-1185">Reference proteome</keyword>
<evidence type="ECO:0000256" key="1">
    <source>
        <dbReference type="ARBA" id="ARBA00022763"/>
    </source>
</evidence>
<dbReference type="SUPFAM" id="SSF46767">
    <property type="entry name" value="Methylated DNA-protein cysteine methyltransferase, C-terminal domain"/>
    <property type="match status" value="1"/>
</dbReference>
<dbReference type="InterPro" id="IPR036217">
    <property type="entry name" value="MethylDNA_cys_MeTrfase_DNAb"/>
</dbReference>
<keyword evidence="3" id="KW-0489">Methyltransferase</keyword>
<sequence length="156" mass="17077">MVSLGGTTGVYARSYPALDRAVEVGFASGHVISVSFPETVPEDAAQDHELLDRVDAYLAGEEESFTDVELGLTLPTDRREVLEATRNLPYGESASLSRLTRLAGRDDNDSEDLEFVREALSENPTPLLIPDHRVEGGPYATPGTVRGTFREIEELR</sequence>
<accession>A0A1H6HUB8</accession>
<proteinExistence type="predicted"/>
<dbReference type="STRING" id="1267564.SAMN05192561_101272"/>
<gene>
    <name evidence="3" type="ORF">SAMN05192561_101272</name>
</gene>
<dbReference type="InterPro" id="IPR014048">
    <property type="entry name" value="MethylDNA_cys_MeTrfase_DNA-bd"/>
</dbReference>
<dbReference type="AlphaFoldDB" id="A0A1H6HUB8"/>
<reference evidence="3 4" key="1">
    <citation type="submission" date="2016-10" db="EMBL/GenBank/DDBJ databases">
        <authorList>
            <person name="de Groot N.N."/>
        </authorList>
    </citation>
    <scope>NUCLEOTIDE SEQUENCE [LARGE SCALE GENOMIC DNA]</scope>
    <source>
        <strain evidence="3 4">IBRC-M10418</strain>
    </source>
</reference>
<evidence type="ECO:0000259" key="2">
    <source>
        <dbReference type="Pfam" id="PF01035"/>
    </source>
</evidence>
<dbReference type="Proteomes" id="UP000199215">
    <property type="component" value="Unassembled WGS sequence"/>
</dbReference>
<dbReference type="GO" id="GO:0032259">
    <property type="term" value="P:methylation"/>
    <property type="evidence" value="ECO:0007669"/>
    <property type="project" value="UniProtKB-KW"/>
</dbReference>
<evidence type="ECO:0000313" key="3">
    <source>
        <dbReference type="EMBL" id="SEH37829.1"/>
    </source>
</evidence>
<dbReference type="GO" id="GO:0008168">
    <property type="term" value="F:methyltransferase activity"/>
    <property type="evidence" value="ECO:0007669"/>
    <property type="project" value="UniProtKB-KW"/>
</dbReference>
<dbReference type="InterPro" id="IPR036388">
    <property type="entry name" value="WH-like_DNA-bd_sf"/>
</dbReference>
<feature type="domain" description="Methylated-DNA-[protein]-cysteine S-methyltransferase DNA binding" evidence="2">
    <location>
        <begin position="79"/>
        <end position="134"/>
    </location>
</feature>
<dbReference type="Pfam" id="PF01035">
    <property type="entry name" value="DNA_binding_1"/>
    <property type="match status" value="1"/>
</dbReference>
<keyword evidence="3" id="KW-0808">Transferase</keyword>
<keyword evidence="1" id="KW-0227">DNA damage</keyword>
<protein>
    <submittedName>
        <fullName evidence="3">Methylated-DNA-[protein]-cysteine S-methyltransferase</fullName>
    </submittedName>
</protein>
<dbReference type="EMBL" id="FNWU01000001">
    <property type="protein sequence ID" value="SEH37829.1"/>
    <property type="molecule type" value="Genomic_DNA"/>
</dbReference>
<evidence type="ECO:0000313" key="4">
    <source>
        <dbReference type="Proteomes" id="UP000199215"/>
    </source>
</evidence>
<dbReference type="Gene3D" id="1.10.10.10">
    <property type="entry name" value="Winged helix-like DNA-binding domain superfamily/Winged helix DNA-binding domain"/>
    <property type="match status" value="1"/>
</dbReference>
<dbReference type="GO" id="GO:0006281">
    <property type="term" value="P:DNA repair"/>
    <property type="evidence" value="ECO:0007669"/>
    <property type="project" value="InterPro"/>
</dbReference>